<evidence type="ECO:0000256" key="9">
    <source>
        <dbReference type="HAMAP-Rule" id="MF_01308"/>
    </source>
</evidence>
<reference evidence="10" key="1">
    <citation type="journal article" date="2020" name="J Syst Evol">
        <title>Phylogenomics enables biogeographic analysis and a new subtribal classification of Andropogoneae (Poaceae#Panicoideae).</title>
        <authorList>
            <person name="Welker C.A.D."/>
            <person name="McKain M.R."/>
            <person name="Estep M.C."/>
            <person name="Pasquet R.S."/>
            <person name="Chipabika G."/>
            <person name="Pallangyo B."/>
            <person name="Kellogg E.A."/>
        </authorList>
    </citation>
    <scope>NUCLEOTIDE SEQUENCE</scope>
    <source>
        <strain evidence="10">Pasquet 1237</strain>
    </source>
</reference>
<name>A0A8E6MI44_9POAL</name>
<dbReference type="GO" id="GO:0015078">
    <property type="term" value="F:proton transmembrane transporter activity"/>
    <property type="evidence" value="ECO:0007669"/>
    <property type="project" value="UniProtKB-UniRule"/>
</dbReference>
<keyword evidence="9" id="KW-0633">Potassium transport</keyword>
<feature type="transmembrane region" description="Helical" evidence="9">
    <location>
        <begin position="165"/>
        <end position="185"/>
    </location>
</feature>
<keyword evidence="6 9" id="KW-0406">Ion transport</keyword>
<evidence type="ECO:0000256" key="4">
    <source>
        <dbReference type="ARBA" id="ARBA00022781"/>
    </source>
</evidence>
<keyword evidence="9" id="KW-0050">Antiport</keyword>
<accession>A0A8E6MI44</accession>
<dbReference type="AlphaFoldDB" id="A0A8E6MI44"/>
<dbReference type="PANTHER" id="PTHR33650">
    <property type="entry name" value="CHLOROPLAST ENVELOPE MEMBRANE PROTEIN-RELATED"/>
    <property type="match status" value="1"/>
</dbReference>
<comment type="function">
    <text evidence="9">Contributes to K(+)/H(+) antiport activity by supporting proton efflux to control proton extrusion and homeostasis in chloroplasts in a light-dependent manner to modulate photosynthesis. Prevents excessive induction of non-photochemical quenching (NPQ) under continuous-light conditions. Indirectly promotes efficient inorganic carbon uptake into chloroplasts.</text>
</comment>
<evidence type="ECO:0000256" key="1">
    <source>
        <dbReference type="ARBA" id="ARBA00004141"/>
    </source>
</evidence>
<gene>
    <name evidence="9 10" type="primary">cemA</name>
</gene>
<dbReference type="GO" id="GO:0015297">
    <property type="term" value="F:antiporter activity"/>
    <property type="evidence" value="ECO:0007669"/>
    <property type="project" value="UniProtKB-KW"/>
</dbReference>
<keyword evidence="9" id="KW-1001">Plastid inner membrane</keyword>
<geneLocation type="chloroplast" evidence="10"/>
<evidence type="ECO:0000256" key="5">
    <source>
        <dbReference type="ARBA" id="ARBA00022989"/>
    </source>
</evidence>
<keyword evidence="10" id="KW-0934">Plastid</keyword>
<dbReference type="PANTHER" id="PTHR33650:SF2">
    <property type="entry name" value="CHLOROPLAST ENVELOPE MEMBRANE PROTEIN"/>
    <property type="match status" value="1"/>
</dbReference>
<comment type="catalytic activity">
    <reaction evidence="9">
        <text>K(+)(in) + H(+)(out) = K(+)(out) + H(+)(in)</text>
        <dbReference type="Rhea" id="RHEA:29467"/>
        <dbReference type="ChEBI" id="CHEBI:15378"/>
        <dbReference type="ChEBI" id="CHEBI:29103"/>
    </reaction>
</comment>
<evidence type="ECO:0000256" key="6">
    <source>
        <dbReference type="ARBA" id="ARBA00023065"/>
    </source>
</evidence>
<comment type="similarity">
    <text evidence="8 9">Belongs to the CemA family.</text>
</comment>
<keyword evidence="5 9" id="KW-1133">Transmembrane helix</keyword>
<keyword evidence="2 9" id="KW-0813">Transport</keyword>
<protein>
    <recommendedName>
        <fullName evidence="9">Potassium/proton antiporter CemA</fullName>
    </recommendedName>
    <alternativeName>
        <fullName evidence="9">Chloroplast envelope membrane protein A</fullName>
        <shortName evidence="9">CemA</shortName>
    </alternativeName>
</protein>
<organism evidence="10">
    <name type="scientific">Anadelphia scyphofera</name>
    <dbReference type="NCBI Taxonomy" id="1755021"/>
    <lineage>
        <taxon>Eukaryota</taxon>
        <taxon>Viridiplantae</taxon>
        <taxon>Streptophyta</taxon>
        <taxon>Embryophyta</taxon>
        <taxon>Tracheophyta</taxon>
        <taxon>Spermatophyta</taxon>
        <taxon>Magnoliopsida</taxon>
        <taxon>Liliopsida</taxon>
        <taxon>Poales</taxon>
        <taxon>Poaceae</taxon>
        <taxon>PACMAD clade</taxon>
        <taxon>Panicoideae</taxon>
        <taxon>Andropogonodae</taxon>
        <taxon>Andropogoneae</taxon>
        <taxon>Andropogoninae</taxon>
        <taxon>Anadelphia</taxon>
    </lineage>
</organism>
<evidence type="ECO:0000256" key="8">
    <source>
        <dbReference type="ARBA" id="ARBA00043980"/>
    </source>
</evidence>
<evidence type="ECO:0000256" key="3">
    <source>
        <dbReference type="ARBA" id="ARBA00022692"/>
    </source>
</evidence>
<feature type="transmembrane region" description="Helical" evidence="9">
    <location>
        <begin position="205"/>
        <end position="228"/>
    </location>
</feature>
<feature type="transmembrane region" description="Helical" evidence="9">
    <location>
        <begin position="123"/>
        <end position="144"/>
    </location>
</feature>
<dbReference type="GO" id="GO:0006813">
    <property type="term" value="P:potassium ion transport"/>
    <property type="evidence" value="ECO:0007669"/>
    <property type="project" value="UniProtKB-UniRule"/>
</dbReference>
<keyword evidence="3 9" id="KW-0812">Transmembrane</keyword>
<dbReference type="HAMAP" id="MF_01308">
    <property type="entry name" value="CemA_PxcA"/>
    <property type="match status" value="1"/>
</dbReference>
<keyword evidence="7 9" id="KW-0472">Membrane</keyword>
<evidence type="ECO:0000256" key="2">
    <source>
        <dbReference type="ARBA" id="ARBA00022448"/>
    </source>
</evidence>
<evidence type="ECO:0000256" key="7">
    <source>
        <dbReference type="ARBA" id="ARBA00023136"/>
    </source>
</evidence>
<dbReference type="GO" id="GO:0009706">
    <property type="term" value="C:chloroplast inner membrane"/>
    <property type="evidence" value="ECO:0007669"/>
    <property type="project" value="UniProtKB-SubCell"/>
</dbReference>
<dbReference type="InterPro" id="IPR004282">
    <property type="entry name" value="CemA"/>
</dbReference>
<comment type="subcellular location">
    <subcellularLocation>
        <location evidence="1">Membrane</location>
        <topology evidence="1">Multi-pass membrane protein</topology>
    </subcellularLocation>
    <subcellularLocation>
        <location evidence="9">Plastid</location>
        <location evidence="9">Chloroplast inner membrane</location>
        <topology evidence="9">Multi-pass membrane protein</topology>
    </subcellularLocation>
</comment>
<evidence type="ECO:0000313" key="10">
    <source>
        <dbReference type="EMBL" id="QVO54782.1"/>
    </source>
</evidence>
<dbReference type="EMBL" id="MT610085">
    <property type="protein sequence ID" value="QVO54782.1"/>
    <property type="molecule type" value="Genomic_DNA"/>
</dbReference>
<sequence>MKKKKALPSFLYLVFIVLLPWGVSFSFNKCLELWIKNWWNTRQSETFLTDIQEKRRNTRQSETFLTDIQEKRILEGFIELEELFLLDEMIKEKPKTHVQKLPIGIHKEIIQLAKIDNEDHLHIILHFSTNIICLAILSGSFFLGKEELVILNSWVQEFFYNLNDSIKAFFILLVTDFFVGFHSTRGWELLIRWVYNNLGWAPNELIFTIFVCSFPVILDTCLKFWVFFCLNRLSPSLVVIYHSISEA</sequence>
<keyword evidence="4 9" id="KW-0375">Hydrogen ion transport</keyword>
<keyword evidence="10" id="KW-0150">Chloroplast</keyword>
<proteinExistence type="inferred from homology"/>
<keyword evidence="9" id="KW-0630">Potassium</keyword>
<dbReference type="Pfam" id="PF03040">
    <property type="entry name" value="CemA"/>
    <property type="match status" value="1"/>
</dbReference>